<dbReference type="PANTHER" id="PTHR34714">
    <property type="entry name" value="EGF-LIKE DOMAIN-CONTAINING PROTEIN"/>
    <property type="match status" value="1"/>
</dbReference>
<protein>
    <submittedName>
        <fullName evidence="1">Uncharacterized protein</fullName>
    </submittedName>
</protein>
<name>A0ABY6SIV6_PODCO</name>
<organism evidence="1 2">
    <name type="scientific">Podospora comata</name>
    <dbReference type="NCBI Taxonomy" id="48703"/>
    <lineage>
        <taxon>Eukaryota</taxon>
        <taxon>Fungi</taxon>
        <taxon>Dikarya</taxon>
        <taxon>Ascomycota</taxon>
        <taxon>Pezizomycotina</taxon>
        <taxon>Sordariomycetes</taxon>
        <taxon>Sordariomycetidae</taxon>
        <taxon>Sordariales</taxon>
        <taxon>Podosporaceae</taxon>
        <taxon>Podospora</taxon>
    </lineage>
</organism>
<gene>
    <name evidence="1" type="ORF">PODCO_609220</name>
</gene>
<evidence type="ECO:0000313" key="2">
    <source>
        <dbReference type="Proteomes" id="UP000280685"/>
    </source>
</evidence>
<dbReference type="PANTHER" id="PTHR34714:SF2">
    <property type="entry name" value="EGF-LIKE DOMAIN-CONTAINING PROTEIN"/>
    <property type="match status" value="1"/>
</dbReference>
<sequence length="314" mass="35167">MEKAIASVDCDGKREYFLSLRKLAVNGKTYLQTQENLCRRGDDLAVVLVKLQRRDQARLTLSTTTLMQQDAVLDILRRAMFDRLLSIRSLIFLDFQSYSEAYMFHALTPYPPITFSPVQPVVDFLDAAAKLQGSVAAFGSRVQIQNRRFVIRTLGNATDATDLRAQLGAGQSVTVSLRPDQNIFNGFSRIRVSRVRCYLDGVKTVCPPTGMDTLRLYLKTPGRFSDIALPGARTDRVSNFVGDARALLFEYVPLDGSIVCDGEYSQQRDCTLQTPLTEWEVCIAPGGLEVKDLDLEELTGLRMEFWCDVTLGDL</sequence>
<reference evidence="1" key="1">
    <citation type="submission" date="2018-02" db="EMBL/GenBank/DDBJ databases">
        <authorList>
            <person name="Silar P."/>
        </authorList>
    </citation>
    <scope>NUCLEOTIDE SEQUENCE [LARGE SCALE GENOMIC DNA]</scope>
    <source>
        <strain evidence="1">T</strain>
    </source>
</reference>
<accession>A0ABY6SIV6</accession>
<proteinExistence type="predicted"/>
<keyword evidence="2" id="KW-1185">Reference proteome</keyword>
<dbReference type="Proteomes" id="UP000280685">
    <property type="component" value="Chromosome 6"/>
</dbReference>
<evidence type="ECO:0000313" key="1">
    <source>
        <dbReference type="EMBL" id="VBB84657.1"/>
    </source>
</evidence>
<dbReference type="EMBL" id="LR026969">
    <property type="protein sequence ID" value="VBB84657.1"/>
    <property type="molecule type" value="Genomic_DNA"/>
</dbReference>